<accession>A0AA35UVE8</accession>
<name>A0AA35UVE8_METCP</name>
<sequence length="135" mass="15662">MQETFHRSRELRRETRLLGAATYNLSRVLLGRRRPDPLFVPIRNMLYLAVADDLEIVFVDGAGPRHIQMAWQAFRPGRRSSLDAPVPFEVVYYTAESLQVLPRLQSEFQRALAHLKDRDDRGRRSAEVVPLAIHR</sequence>
<evidence type="ECO:0000313" key="2">
    <source>
        <dbReference type="Proteomes" id="UP001158598"/>
    </source>
</evidence>
<proteinExistence type="predicted"/>
<dbReference type="EMBL" id="OX458332">
    <property type="protein sequence ID" value="CAI8823136.1"/>
    <property type="molecule type" value="Genomic_DNA"/>
</dbReference>
<protein>
    <submittedName>
        <fullName evidence="1">Uncharacterized protein</fullName>
    </submittedName>
</protein>
<reference evidence="1" key="1">
    <citation type="submission" date="2023-03" db="EMBL/GenBank/DDBJ databases">
        <authorList>
            <person name="Pearce D."/>
        </authorList>
    </citation>
    <scope>NUCLEOTIDE SEQUENCE</scope>
    <source>
        <strain evidence="1">Mc</strain>
    </source>
</reference>
<dbReference type="AlphaFoldDB" id="A0AA35UVE8"/>
<evidence type="ECO:0000313" key="1">
    <source>
        <dbReference type="EMBL" id="CAI8823136.1"/>
    </source>
</evidence>
<dbReference type="Proteomes" id="UP001158598">
    <property type="component" value="Chromosome"/>
</dbReference>
<gene>
    <name evidence="1" type="ORF">MCNOR_1985</name>
</gene>
<organism evidence="1 2">
    <name type="scientific">Methylococcus capsulatus</name>
    <dbReference type="NCBI Taxonomy" id="414"/>
    <lineage>
        <taxon>Bacteria</taxon>
        <taxon>Pseudomonadati</taxon>
        <taxon>Pseudomonadota</taxon>
        <taxon>Gammaproteobacteria</taxon>
        <taxon>Methylococcales</taxon>
        <taxon>Methylococcaceae</taxon>
        <taxon>Methylococcus</taxon>
    </lineage>
</organism>
<dbReference type="RefSeq" id="WP_017366241.1">
    <property type="nucleotide sequence ID" value="NZ_OX458332.1"/>
</dbReference>